<keyword evidence="5" id="KW-1185">Reference proteome</keyword>
<dbReference type="Proteomes" id="UP000294824">
    <property type="component" value="Unassembled WGS sequence"/>
</dbReference>
<feature type="compositionally biased region" description="Basic and acidic residues" evidence="1">
    <location>
        <begin position="1"/>
        <end position="25"/>
    </location>
</feature>
<feature type="region of interest" description="Disordered" evidence="1">
    <location>
        <begin position="1"/>
        <end position="44"/>
    </location>
</feature>
<proteinExistence type="predicted"/>
<dbReference type="EMBL" id="BBNU01000001">
    <property type="protein sequence ID" value="GAL77564.1"/>
    <property type="molecule type" value="Genomic_DNA"/>
</dbReference>
<evidence type="ECO:0000313" key="4">
    <source>
        <dbReference type="Proteomes" id="UP000029643"/>
    </source>
</evidence>
<reference evidence="2 4" key="1">
    <citation type="journal article" date="2014" name="Genome Announc.">
        <title>Draft Genome Sequences of Marine Flavobacterium Algibacter lectus Strains SS8 and NR4.</title>
        <authorList>
            <person name="Takatani N."/>
            <person name="Nakanishi M."/>
            <person name="Meirelles P."/>
            <person name="Mino S."/>
            <person name="Suda W."/>
            <person name="Oshima K."/>
            <person name="Hattori M."/>
            <person name="Ohkuma M."/>
            <person name="Hosokawa M."/>
            <person name="Miyashita K."/>
            <person name="Thompson F.L."/>
            <person name="Niwa A."/>
            <person name="Sawabe T."/>
            <person name="Sawabe T."/>
        </authorList>
    </citation>
    <scope>NUCLEOTIDE SEQUENCE [LARGE SCALE GENOMIC DNA]</scope>
    <source>
        <strain evidence="2">JCM 19274</strain>
        <strain evidence="4">JCM19274</strain>
    </source>
</reference>
<evidence type="ECO:0000313" key="5">
    <source>
        <dbReference type="Proteomes" id="UP000294824"/>
    </source>
</evidence>
<accession>A0A090WQC0</accession>
<protein>
    <submittedName>
        <fullName evidence="2">Uncharacterized protein</fullName>
    </submittedName>
</protein>
<dbReference type="EMBL" id="SORL01000007">
    <property type="protein sequence ID" value="TDY63622.1"/>
    <property type="molecule type" value="Genomic_DNA"/>
</dbReference>
<dbReference type="Proteomes" id="UP000029643">
    <property type="component" value="Unassembled WGS sequence"/>
</dbReference>
<evidence type="ECO:0000256" key="1">
    <source>
        <dbReference type="SAM" id="MobiDB-lite"/>
    </source>
</evidence>
<evidence type="ECO:0000313" key="2">
    <source>
        <dbReference type="EMBL" id="GAL77564.1"/>
    </source>
</evidence>
<dbReference type="STRING" id="221126.SAMN04489722_102315"/>
<dbReference type="AlphaFoldDB" id="A0A090WQC0"/>
<comment type="caution">
    <text evidence="2">The sequence shown here is derived from an EMBL/GenBank/DDBJ whole genome shotgun (WGS) entry which is preliminary data.</text>
</comment>
<gene>
    <name evidence="3" type="ORF">DFQ06_0511</name>
    <name evidence="2" type="ORF">JCM19274_5277</name>
</gene>
<evidence type="ECO:0000313" key="3">
    <source>
        <dbReference type="EMBL" id="TDY63622.1"/>
    </source>
</evidence>
<accession>A0A4R8MGZ5</accession>
<reference evidence="3 5" key="2">
    <citation type="submission" date="2019-03" db="EMBL/GenBank/DDBJ databases">
        <title>Genomic Encyclopedia of Type Strains, Phase III (KMG-III): the genomes of soil and plant-associated and newly described type strains.</title>
        <authorList>
            <person name="Whitman W."/>
        </authorList>
    </citation>
    <scope>NUCLEOTIDE SEQUENCE [LARGE SCALE GENOMIC DNA]</scope>
    <source>
        <strain evidence="3 5">CECT 8301</strain>
    </source>
</reference>
<organism evidence="2 4">
    <name type="scientific">Algibacter lectus</name>
    <dbReference type="NCBI Taxonomy" id="221126"/>
    <lineage>
        <taxon>Bacteria</taxon>
        <taxon>Pseudomonadati</taxon>
        <taxon>Bacteroidota</taxon>
        <taxon>Flavobacteriia</taxon>
        <taxon>Flavobacteriales</taxon>
        <taxon>Flavobacteriaceae</taxon>
        <taxon>Algibacter</taxon>
    </lineage>
</organism>
<name>A0A090WQC0_9FLAO</name>
<sequence length="44" mass="5292">MLYIKEKSKEKRRSYDYLHNHDVTSKAKKRRKTGRVTLSGKPKE</sequence>